<keyword evidence="8" id="KW-1185">Reference proteome</keyword>
<dbReference type="RefSeq" id="WP_048638554.1">
    <property type="nucleotide sequence ID" value="NZ_CGIG01000001.1"/>
</dbReference>
<dbReference type="GO" id="GO:0004035">
    <property type="term" value="F:alkaline phosphatase activity"/>
    <property type="evidence" value="ECO:0007669"/>
    <property type="project" value="UniProtKB-EC"/>
</dbReference>
<dbReference type="Proteomes" id="UP000044377">
    <property type="component" value="Unassembled WGS sequence"/>
</dbReference>
<feature type="binding site" evidence="3">
    <location>
        <position position="385"/>
    </location>
    <ligand>
        <name>Zn(2+)</name>
        <dbReference type="ChEBI" id="CHEBI:29105"/>
        <label>2</label>
    </ligand>
</feature>
<dbReference type="EMBL" id="MJLX01000033">
    <property type="protein sequence ID" value="RLM22615.1"/>
    <property type="molecule type" value="Genomic_DNA"/>
</dbReference>
<feature type="active site" description="Phosphoserine intermediate" evidence="2">
    <location>
        <position position="132"/>
    </location>
</feature>
<comment type="similarity">
    <text evidence="4">Belongs to the alkaline phosphatase family.</text>
</comment>
<organism evidence="6 8">
    <name type="scientific">Brenneria goodwinii</name>
    <dbReference type="NCBI Taxonomy" id="1109412"/>
    <lineage>
        <taxon>Bacteria</taxon>
        <taxon>Pseudomonadati</taxon>
        <taxon>Pseudomonadota</taxon>
        <taxon>Gammaproteobacteria</taxon>
        <taxon>Enterobacterales</taxon>
        <taxon>Pectobacteriaceae</taxon>
        <taxon>Brenneria</taxon>
    </lineage>
</organism>
<dbReference type="OrthoDB" id="9794455at2"/>
<dbReference type="Pfam" id="PF00245">
    <property type="entry name" value="Alk_phosphatase"/>
    <property type="match status" value="1"/>
</dbReference>
<dbReference type="STRING" id="1109412.BN1221_03737c"/>
<dbReference type="PANTHER" id="PTHR11596">
    <property type="entry name" value="ALKALINE PHOSPHATASE"/>
    <property type="match status" value="1"/>
</dbReference>
<accession>A0A0G4JZE9</accession>
<dbReference type="Proteomes" id="UP000285972">
    <property type="component" value="Unassembled WGS sequence"/>
</dbReference>
<dbReference type="Gene3D" id="3.40.720.10">
    <property type="entry name" value="Alkaline Phosphatase, subunit A"/>
    <property type="match status" value="2"/>
</dbReference>
<dbReference type="PANTHER" id="PTHR11596:SF5">
    <property type="entry name" value="ALKALINE PHOSPHATASE"/>
    <property type="match status" value="1"/>
</dbReference>
<keyword evidence="3" id="KW-0479">Metal-binding</keyword>
<feature type="binding site" evidence="3">
    <location>
        <position position="185"/>
    </location>
    <ligand>
        <name>Mg(2+)</name>
        <dbReference type="ChEBI" id="CHEBI:18420"/>
    </ligand>
</feature>
<keyword evidence="5" id="KW-0732">Signal</keyword>
<proteinExistence type="inferred from homology"/>
<comment type="cofactor">
    <cofactor evidence="3">
        <name>Zn(2+)</name>
        <dbReference type="ChEBI" id="CHEBI:29105"/>
    </cofactor>
    <text evidence="3">Binds 2 Zn(2+) ions.</text>
</comment>
<keyword evidence="3" id="KW-0862">Zinc</keyword>
<feature type="binding site" evidence="3">
    <location>
        <position position="343"/>
    </location>
    <ligand>
        <name>Zn(2+)</name>
        <dbReference type="ChEBI" id="CHEBI:29105"/>
        <label>2</label>
    </ligand>
</feature>
<comment type="cofactor">
    <cofactor evidence="3">
        <name>Mg(2+)</name>
        <dbReference type="ChEBI" id="CHEBI:18420"/>
    </cofactor>
    <text evidence="3">Binds 1 Mg(2+) ion.</text>
</comment>
<reference evidence="7 9" key="3">
    <citation type="submission" date="2016-09" db="EMBL/GenBank/DDBJ databases">
        <authorList>
            <person name="Doonan J."/>
            <person name="Pachebat J.A."/>
            <person name="Golyshin P.N."/>
            <person name="Denman S."/>
            <person name="Mcdonald J.E."/>
        </authorList>
    </citation>
    <scope>NUCLEOTIDE SEQUENCE [LARGE SCALE GENOMIC DNA]</scope>
    <source>
        <strain evidence="7 9">FRB141</strain>
    </source>
</reference>
<dbReference type="GO" id="GO:0046872">
    <property type="term" value="F:metal ion binding"/>
    <property type="evidence" value="ECO:0007669"/>
    <property type="project" value="UniProtKB-KW"/>
</dbReference>
<gene>
    <name evidence="7" type="ORF">BIY26_12945</name>
    <name evidence="6" type="ORF">BN1221_03737c</name>
</gene>
<reference evidence="8" key="1">
    <citation type="submission" date="2015-01" db="EMBL/GenBank/DDBJ databases">
        <authorList>
            <person name="Paterson Steve"/>
        </authorList>
    </citation>
    <scope>NUCLEOTIDE SEQUENCE [LARGE SCALE GENOMIC DNA]</scope>
    <source>
        <strain evidence="8">OBR1</strain>
    </source>
</reference>
<evidence type="ECO:0000313" key="7">
    <source>
        <dbReference type="EMBL" id="RLM22615.1"/>
    </source>
</evidence>
<evidence type="ECO:0000256" key="5">
    <source>
        <dbReference type="SAM" id="SignalP"/>
    </source>
</evidence>
<dbReference type="SUPFAM" id="SSF53649">
    <property type="entry name" value="Alkaline phosphatase-like"/>
    <property type="match status" value="1"/>
</dbReference>
<feature type="binding site" evidence="3">
    <location>
        <position position="183"/>
    </location>
    <ligand>
        <name>Mg(2+)</name>
        <dbReference type="ChEBI" id="CHEBI:18420"/>
    </ligand>
</feature>
<evidence type="ECO:0000313" key="6">
    <source>
        <dbReference type="EMBL" id="CPR19396.1"/>
    </source>
</evidence>
<feature type="binding site" evidence="3">
    <location>
        <position position="334"/>
    </location>
    <ligand>
        <name>Mg(2+)</name>
        <dbReference type="ChEBI" id="CHEBI:18420"/>
    </ligand>
</feature>
<dbReference type="CDD" id="cd16012">
    <property type="entry name" value="ALP"/>
    <property type="match status" value="1"/>
</dbReference>
<dbReference type="EMBL" id="CGIG01000001">
    <property type="protein sequence ID" value="CPR19396.1"/>
    <property type="molecule type" value="Genomic_DNA"/>
</dbReference>
<dbReference type="AlphaFoldDB" id="A0A0G4JZE9"/>
<keyword evidence="6" id="KW-0378">Hydrolase</keyword>
<feature type="signal peptide" evidence="5">
    <location>
        <begin position="1"/>
        <end position="23"/>
    </location>
</feature>
<dbReference type="SMART" id="SM00098">
    <property type="entry name" value="alkPPc"/>
    <property type="match status" value="1"/>
</dbReference>
<evidence type="ECO:0000256" key="1">
    <source>
        <dbReference type="ARBA" id="ARBA00022553"/>
    </source>
</evidence>
<dbReference type="KEGG" id="bgj:AWC36_05600"/>
<sequence length="482" mass="52114">MRMCSTALLTLVFSTSLVTQAIAQDVAPAKAKNVILLITDGAGINTWHAASYYRHGALGHEVYDDFDVKLFASTHPLNTSNVPTHTEKGAVTFEASKIWTKDKSDAIFEGSLGNYPGYFSGYDYLRADFTDSAAAATALASGHKTYNNAINWSNDDKKLKHIGEYAVENGKALGVITSVQWSHATPAGFLAHNVSRNDYAAIGKEIIESGLATVVMGSGHPAYDENGKAITPKDDKAYRYVGGKEEWDRLISGKTAYKHIETKADFEALANNKLDLGNKTKLIGTVQNNATLQFNRDGVAAGNLLPNQPDLVTMTKGALNLVAKNPNGFMLMVEGGAVDWAAHANNLPRLIEEQIDFNRSVEAVAEWVEENSSWDETLVIVTTDHGNGLLLGPDSNNDAFSDIVNQGAGALPLVRWHTDTHTRELVPVFAKGPGADFLTSAAKHDAGLAAYHVPEDNQQYVDNTDIFRTVANAFGINTTQTN</sequence>
<reference evidence="6" key="2">
    <citation type="submission" date="2015-01" db="EMBL/GenBank/DDBJ databases">
        <authorList>
            <person name="Xiang T."/>
            <person name="Song Y."/>
            <person name="Huang L."/>
            <person name="Wang B."/>
            <person name="Wu P."/>
        </authorList>
    </citation>
    <scope>NUCLEOTIDE SEQUENCE [LARGE SCALE GENOMIC DNA]</scope>
    <source>
        <strain evidence="6">OBR1</strain>
    </source>
</reference>
<feature type="binding site" evidence="3">
    <location>
        <position position="339"/>
    </location>
    <ligand>
        <name>Zn(2+)</name>
        <dbReference type="ChEBI" id="CHEBI:29105"/>
        <label>2</label>
    </ligand>
</feature>
<keyword evidence="1" id="KW-0597">Phosphoprotein</keyword>
<evidence type="ECO:0000256" key="4">
    <source>
        <dbReference type="RuleBase" id="RU003946"/>
    </source>
</evidence>
<feature type="chain" id="PRO_5014227513" evidence="5">
    <location>
        <begin position="24"/>
        <end position="482"/>
    </location>
</feature>
<dbReference type="PRINTS" id="PR00113">
    <property type="entry name" value="ALKPHPHTASE"/>
</dbReference>
<evidence type="ECO:0000256" key="3">
    <source>
        <dbReference type="PIRSR" id="PIRSR601952-2"/>
    </source>
</evidence>
<keyword evidence="3" id="KW-0460">Magnesium</keyword>
<dbReference type="InterPro" id="IPR001952">
    <property type="entry name" value="Alkaline_phosphatase"/>
</dbReference>
<dbReference type="InterPro" id="IPR017850">
    <property type="entry name" value="Alkaline_phosphatase_core_sf"/>
</dbReference>
<dbReference type="GeneID" id="70906254"/>
<name>A0A0G4JZE9_9GAMM</name>
<feature type="binding site" evidence="3">
    <location>
        <position position="384"/>
    </location>
    <ligand>
        <name>Zn(2+)</name>
        <dbReference type="ChEBI" id="CHEBI:29105"/>
        <label>2</label>
    </ligand>
</feature>
<evidence type="ECO:0000313" key="9">
    <source>
        <dbReference type="Proteomes" id="UP000285972"/>
    </source>
</evidence>
<evidence type="ECO:0000256" key="2">
    <source>
        <dbReference type="PIRSR" id="PIRSR601952-1"/>
    </source>
</evidence>
<dbReference type="EC" id="3.1.3.1" evidence="6"/>
<protein>
    <submittedName>
        <fullName evidence="6">Alkaline phosphatase</fullName>
        <ecNumber evidence="6">3.1.3.1</ecNumber>
    </submittedName>
</protein>
<evidence type="ECO:0000313" key="8">
    <source>
        <dbReference type="Proteomes" id="UP000044377"/>
    </source>
</evidence>